<dbReference type="Proteomes" id="UP000800984">
    <property type="component" value="Unassembled WGS sequence"/>
</dbReference>
<comment type="caution">
    <text evidence="1">The sequence shown here is derived from an EMBL/GenBank/DDBJ whole genome shotgun (WGS) entry which is preliminary data.</text>
</comment>
<name>A0ABX0I3J1_9FLAO</name>
<dbReference type="EMBL" id="JAAJBT010000003">
    <property type="protein sequence ID" value="NHM01763.1"/>
    <property type="molecule type" value="Genomic_DNA"/>
</dbReference>
<dbReference type="RefSeq" id="WP_166076854.1">
    <property type="nucleotide sequence ID" value="NZ_JAAJBT010000003.1"/>
</dbReference>
<accession>A0ABX0I3J1</accession>
<reference evidence="1 2" key="1">
    <citation type="submission" date="2020-02" db="EMBL/GenBank/DDBJ databases">
        <authorList>
            <person name="Chen W.-M."/>
        </authorList>
    </citation>
    <scope>NUCLEOTIDE SEQUENCE [LARGE SCALE GENOMIC DNA]</scope>
    <source>
        <strain evidence="1 2">KDG-16</strain>
    </source>
</reference>
<keyword evidence="2" id="KW-1185">Reference proteome</keyword>
<evidence type="ECO:0000313" key="1">
    <source>
        <dbReference type="EMBL" id="NHM01763.1"/>
    </source>
</evidence>
<organism evidence="1 2">
    <name type="scientific">Flavobacterium difficile</name>
    <dbReference type="NCBI Taxonomy" id="2709659"/>
    <lineage>
        <taxon>Bacteria</taxon>
        <taxon>Pseudomonadati</taxon>
        <taxon>Bacteroidota</taxon>
        <taxon>Flavobacteriia</taxon>
        <taxon>Flavobacteriales</taxon>
        <taxon>Flavobacteriaceae</taxon>
        <taxon>Flavobacterium</taxon>
    </lineage>
</organism>
<gene>
    <name evidence="1" type="ORF">G4D72_06525</name>
</gene>
<sequence length="49" mass="5278">MGILGIGGRTTFTELPVESIEISRQGNIGVFARGVGKGKEIDYTAVYFE</sequence>
<protein>
    <submittedName>
        <fullName evidence="1">Uncharacterized protein</fullName>
    </submittedName>
</protein>
<proteinExistence type="predicted"/>
<evidence type="ECO:0000313" key="2">
    <source>
        <dbReference type="Proteomes" id="UP000800984"/>
    </source>
</evidence>